<dbReference type="PROSITE" id="PS50966">
    <property type="entry name" value="ZF_SWIM"/>
    <property type="match status" value="1"/>
</dbReference>
<dbReference type="InterPro" id="IPR007527">
    <property type="entry name" value="Znf_SWIM"/>
</dbReference>
<gene>
    <name evidence="3" type="ORF">C8Q71DRAFT_676677</name>
</gene>
<dbReference type="Proteomes" id="UP000814176">
    <property type="component" value="Unassembled WGS sequence"/>
</dbReference>
<organism evidence="3 4">
    <name type="scientific">Rhodofomes roseus</name>
    <dbReference type="NCBI Taxonomy" id="34475"/>
    <lineage>
        <taxon>Eukaryota</taxon>
        <taxon>Fungi</taxon>
        <taxon>Dikarya</taxon>
        <taxon>Basidiomycota</taxon>
        <taxon>Agaricomycotina</taxon>
        <taxon>Agaricomycetes</taxon>
        <taxon>Polyporales</taxon>
        <taxon>Rhodofomes</taxon>
    </lineage>
</organism>
<keyword evidence="1" id="KW-0479">Metal-binding</keyword>
<feature type="domain" description="SWIM-type" evidence="2">
    <location>
        <begin position="134"/>
        <end position="173"/>
    </location>
</feature>
<keyword evidence="4" id="KW-1185">Reference proteome</keyword>
<keyword evidence="1" id="KW-0863">Zinc-finger</keyword>
<evidence type="ECO:0000256" key="1">
    <source>
        <dbReference type="PROSITE-ProRule" id="PRU00325"/>
    </source>
</evidence>
<sequence length="261" mass="29825">MWTKRYLDLTADRPLWAYLVDDLINRNVSPQAGAIRNNAKFNTFLQSWSPSTSKASHLPEYIKRMLKTAKKYNVSFAAVKLDERTKSQLPIWYHIGGTNSLRRLNNTGHSDCLRNCHRIFTIADVQRAIDRHCFTTLIASRNDYSPESCSCQACREDRERGCRHPHACCKSAANLLRQILPKWHPDPLQVNDGLTLTRRRKDKNAHALVEDGETTFNPSLTTRGPLSEAIRVFVDPSVHSAPPAIRQRRGRIVEEESCTVF</sequence>
<keyword evidence="1" id="KW-0862">Zinc</keyword>
<evidence type="ECO:0000313" key="4">
    <source>
        <dbReference type="Proteomes" id="UP000814176"/>
    </source>
</evidence>
<evidence type="ECO:0000259" key="2">
    <source>
        <dbReference type="PROSITE" id="PS50966"/>
    </source>
</evidence>
<comment type="caution">
    <text evidence="3">The sequence shown here is derived from an EMBL/GenBank/DDBJ whole genome shotgun (WGS) entry which is preliminary data.</text>
</comment>
<evidence type="ECO:0000313" key="3">
    <source>
        <dbReference type="EMBL" id="KAH9835049.1"/>
    </source>
</evidence>
<name>A0ABQ8KCL1_9APHY</name>
<feature type="non-terminal residue" evidence="3">
    <location>
        <position position="261"/>
    </location>
</feature>
<dbReference type="RefSeq" id="XP_047777535.1">
    <property type="nucleotide sequence ID" value="XM_047919715.1"/>
</dbReference>
<accession>A0ABQ8KCL1</accession>
<protein>
    <recommendedName>
        <fullName evidence="2">SWIM-type domain-containing protein</fullName>
    </recommendedName>
</protein>
<reference evidence="3 4" key="1">
    <citation type="journal article" date="2021" name="Environ. Microbiol.">
        <title>Gene family expansions and transcriptome signatures uncover fungal adaptations to wood decay.</title>
        <authorList>
            <person name="Hage H."/>
            <person name="Miyauchi S."/>
            <person name="Viragh M."/>
            <person name="Drula E."/>
            <person name="Min B."/>
            <person name="Chaduli D."/>
            <person name="Navarro D."/>
            <person name="Favel A."/>
            <person name="Norest M."/>
            <person name="Lesage-Meessen L."/>
            <person name="Balint B."/>
            <person name="Merenyi Z."/>
            <person name="de Eugenio L."/>
            <person name="Morin E."/>
            <person name="Martinez A.T."/>
            <person name="Baldrian P."/>
            <person name="Stursova M."/>
            <person name="Martinez M.J."/>
            <person name="Novotny C."/>
            <person name="Magnuson J.K."/>
            <person name="Spatafora J.W."/>
            <person name="Maurice S."/>
            <person name="Pangilinan J."/>
            <person name="Andreopoulos W."/>
            <person name="LaButti K."/>
            <person name="Hundley H."/>
            <person name="Na H."/>
            <person name="Kuo A."/>
            <person name="Barry K."/>
            <person name="Lipzen A."/>
            <person name="Henrissat B."/>
            <person name="Riley R."/>
            <person name="Ahrendt S."/>
            <person name="Nagy L.G."/>
            <person name="Grigoriev I.V."/>
            <person name="Martin F."/>
            <person name="Rosso M.N."/>
        </authorList>
    </citation>
    <scope>NUCLEOTIDE SEQUENCE [LARGE SCALE GENOMIC DNA]</scope>
    <source>
        <strain evidence="3 4">CIRM-BRFM 1785</strain>
    </source>
</reference>
<dbReference type="EMBL" id="JADCUA010000014">
    <property type="protein sequence ID" value="KAH9835049.1"/>
    <property type="molecule type" value="Genomic_DNA"/>
</dbReference>
<dbReference type="GeneID" id="72000447"/>
<proteinExistence type="predicted"/>